<reference evidence="1" key="1">
    <citation type="submission" date="2014-11" db="EMBL/GenBank/DDBJ databases">
        <authorList>
            <person name="Amaro Gonzalez C."/>
        </authorList>
    </citation>
    <scope>NUCLEOTIDE SEQUENCE</scope>
</reference>
<reference evidence="1" key="2">
    <citation type="journal article" date="2015" name="Fish Shellfish Immunol.">
        <title>Early steps in the European eel (Anguilla anguilla)-Vibrio vulnificus interaction in the gills: Role of the RtxA13 toxin.</title>
        <authorList>
            <person name="Callol A."/>
            <person name="Pajuelo D."/>
            <person name="Ebbesson L."/>
            <person name="Teles M."/>
            <person name="MacKenzie S."/>
            <person name="Amaro C."/>
        </authorList>
    </citation>
    <scope>NUCLEOTIDE SEQUENCE</scope>
</reference>
<protein>
    <submittedName>
        <fullName evidence="1">Uncharacterized protein</fullName>
    </submittedName>
</protein>
<dbReference type="EMBL" id="GBXM01058684">
    <property type="protein sequence ID" value="JAH49893.1"/>
    <property type="molecule type" value="Transcribed_RNA"/>
</dbReference>
<accession>A0A0E9TB06</accession>
<sequence>MKLHYRGISLPMVLLPDRIPQTQIGFFTYNCELKSEVNTEAKHTTCSHTMADTVLFTLC</sequence>
<name>A0A0E9TB06_ANGAN</name>
<organism evidence="1">
    <name type="scientific">Anguilla anguilla</name>
    <name type="common">European freshwater eel</name>
    <name type="synonym">Muraena anguilla</name>
    <dbReference type="NCBI Taxonomy" id="7936"/>
    <lineage>
        <taxon>Eukaryota</taxon>
        <taxon>Metazoa</taxon>
        <taxon>Chordata</taxon>
        <taxon>Craniata</taxon>
        <taxon>Vertebrata</taxon>
        <taxon>Euteleostomi</taxon>
        <taxon>Actinopterygii</taxon>
        <taxon>Neopterygii</taxon>
        <taxon>Teleostei</taxon>
        <taxon>Anguilliformes</taxon>
        <taxon>Anguillidae</taxon>
        <taxon>Anguilla</taxon>
    </lineage>
</organism>
<evidence type="ECO:0000313" key="1">
    <source>
        <dbReference type="EMBL" id="JAH49893.1"/>
    </source>
</evidence>
<dbReference type="AlphaFoldDB" id="A0A0E9TB06"/>
<proteinExistence type="predicted"/>